<comment type="caution">
    <text evidence="2">The sequence shown here is derived from an EMBL/GenBank/DDBJ whole genome shotgun (WGS) entry which is preliminary data.</text>
</comment>
<name>A0A699SRL0_TANCI</name>
<proteinExistence type="predicted"/>
<sequence>HLIKDCYFHARKLAHRTYDSRDIHNQYAPVNHSKFPLHKVSAAAPPKSQSVLTIADRTGNPQQALKDKGVINSGCSRHMTGNMSYLSDFKELNGGYVAFGGNLKGGKITRK</sequence>
<protein>
    <submittedName>
        <fullName evidence="2">Ribonuclease H-like domain-containing protein</fullName>
    </submittedName>
</protein>
<dbReference type="AlphaFoldDB" id="A0A699SRL0"/>
<dbReference type="EMBL" id="BKCJ011178626">
    <property type="protein sequence ID" value="GFC99463.1"/>
    <property type="molecule type" value="Genomic_DNA"/>
</dbReference>
<feature type="domain" description="Retrovirus-related Pol polyprotein from transposon TNT 1-94-like beta-barrel" evidence="1">
    <location>
        <begin position="71"/>
        <end position="102"/>
    </location>
</feature>
<dbReference type="InterPro" id="IPR054722">
    <property type="entry name" value="PolX-like_BBD"/>
</dbReference>
<evidence type="ECO:0000259" key="1">
    <source>
        <dbReference type="Pfam" id="PF22936"/>
    </source>
</evidence>
<feature type="non-terminal residue" evidence="2">
    <location>
        <position position="111"/>
    </location>
</feature>
<gene>
    <name evidence="2" type="ORF">Tci_871433</name>
</gene>
<feature type="non-terminal residue" evidence="2">
    <location>
        <position position="1"/>
    </location>
</feature>
<reference evidence="2" key="1">
    <citation type="journal article" date="2019" name="Sci. Rep.">
        <title>Draft genome of Tanacetum cinerariifolium, the natural source of mosquito coil.</title>
        <authorList>
            <person name="Yamashiro T."/>
            <person name="Shiraishi A."/>
            <person name="Satake H."/>
            <person name="Nakayama K."/>
        </authorList>
    </citation>
    <scope>NUCLEOTIDE SEQUENCE</scope>
</reference>
<dbReference type="Pfam" id="PF22936">
    <property type="entry name" value="Pol_BBD"/>
    <property type="match status" value="1"/>
</dbReference>
<organism evidence="2">
    <name type="scientific">Tanacetum cinerariifolium</name>
    <name type="common">Dalmatian daisy</name>
    <name type="synonym">Chrysanthemum cinerariifolium</name>
    <dbReference type="NCBI Taxonomy" id="118510"/>
    <lineage>
        <taxon>Eukaryota</taxon>
        <taxon>Viridiplantae</taxon>
        <taxon>Streptophyta</taxon>
        <taxon>Embryophyta</taxon>
        <taxon>Tracheophyta</taxon>
        <taxon>Spermatophyta</taxon>
        <taxon>Magnoliopsida</taxon>
        <taxon>eudicotyledons</taxon>
        <taxon>Gunneridae</taxon>
        <taxon>Pentapetalae</taxon>
        <taxon>asterids</taxon>
        <taxon>campanulids</taxon>
        <taxon>Asterales</taxon>
        <taxon>Asteraceae</taxon>
        <taxon>Asteroideae</taxon>
        <taxon>Anthemideae</taxon>
        <taxon>Anthemidinae</taxon>
        <taxon>Tanacetum</taxon>
    </lineage>
</organism>
<accession>A0A699SRL0</accession>
<evidence type="ECO:0000313" key="2">
    <source>
        <dbReference type="EMBL" id="GFC99463.1"/>
    </source>
</evidence>